<comment type="caution">
    <text evidence="2">The sequence shown here is derived from an EMBL/GenBank/DDBJ whole genome shotgun (WGS) entry which is preliminary data.</text>
</comment>
<proteinExistence type="predicted"/>
<gene>
    <name evidence="2" type="ORF">ACFS27_14315</name>
</gene>
<accession>A0ABW5VUU5</accession>
<organism evidence="2 3">
    <name type="scientific">Promicromonospora vindobonensis</name>
    <dbReference type="NCBI Taxonomy" id="195748"/>
    <lineage>
        <taxon>Bacteria</taxon>
        <taxon>Bacillati</taxon>
        <taxon>Actinomycetota</taxon>
        <taxon>Actinomycetes</taxon>
        <taxon>Micrococcales</taxon>
        <taxon>Promicromonosporaceae</taxon>
        <taxon>Promicromonospora</taxon>
    </lineage>
</organism>
<sequence>MILGVTETLALLDPQPPADDPTGSTRRAPGSAARPCTSSARSKLQISKAAADRDGVDALYYLEDGTPSSAIDQAKKWFGDSYVHSFPKE</sequence>
<evidence type="ECO:0000313" key="2">
    <source>
        <dbReference type="EMBL" id="MFD2794729.1"/>
    </source>
</evidence>
<keyword evidence="3" id="KW-1185">Reference proteome</keyword>
<evidence type="ECO:0000256" key="1">
    <source>
        <dbReference type="SAM" id="MobiDB-lite"/>
    </source>
</evidence>
<protein>
    <submittedName>
        <fullName evidence="2">Uncharacterized protein</fullName>
    </submittedName>
</protein>
<reference evidence="3" key="1">
    <citation type="journal article" date="2019" name="Int. J. Syst. Evol. Microbiol.">
        <title>The Global Catalogue of Microorganisms (GCM) 10K type strain sequencing project: providing services to taxonomists for standard genome sequencing and annotation.</title>
        <authorList>
            <consortium name="The Broad Institute Genomics Platform"/>
            <consortium name="The Broad Institute Genome Sequencing Center for Infectious Disease"/>
            <person name="Wu L."/>
            <person name="Ma J."/>
        </authorList>
    </citation>
    <scope>NUCLEOTIDE SEQUENCE [LARGE SCALE GENOMIC DNA]</scope>
    <source>
        <strain evidence="3">CCM 7044</strain>
    </source>
</reference>
<feature type="region of interest" description="Disordered" evidence="1">
    <location>
        <begin position="1"/>
        <end position="44"/>
    </location>
</feature>
<dbReference type="Proteomes" id="UP001597479">
    <property type="component" value="Unassembled WGS sequence"/>
</dbReference>
<dbReference type="RefSeq" id="WP_377184107.1">
    <property type="nucleotide sequence ID" value="NZ_JBHUOG010000002.1"/>
</dbReference>
<dbReference type="EMBL" id="JBHUOG010000002">
    <property type="protein sequence ID" value="MFD2794729.1"/>
    <property type="molecule type" value="Genomic_DNA"/>
</dbReference>
<name>A0ABW5VUU5_9MICO</name>
<evidence type="ECO:0000313" key="3">
    <source>
        <dbReference type="Proteomes" id="UP001597479"/>
    </source>
</evidence>